<dbReference type="GO" id="GO:0004725">
    <property type="term" value="F:protein tyrosine phosphatase activity"/>
    <property type="evidence" value="ECO:0007669"/>
    <property type="project" value="UniProtKB-EC"/>
</dbReference>
<dbReference type="EC" id="3.1.3.48" evidence="2"/>
<comment type="similarity">
    <text evidence="1">Belongs to the protein-tyrosine phosphatase family. Non-receptor class dual specificity subfamily.</text>
</comment>
<evidence type="ECO:0000256" key="4">
    <source>
        <dbReference type="ARBA" id="ARBA00022912"/>
    </source>
</evidence>
<sequence length="224" mass="25277">MSSAVPQSSRMDATPTEEDITEILPNLFLGSEAGTRNFEMLHECGITHILTLTGALALATVELSSLGGQDATTFVRMRITVRDYPDEELFTHFRATNAFIDAARTAGQGVLVHCHQGVSRSVTVVAAYLMANYPPLHGAEVSAIIIFLRERRSVVQPNWGFLEQLAIYRRCNCDLEANPTAVEAWRAGRNRRWQLVDRRKRVRKEGVWKIGCIRASRWVRSFFR</sequence>
<evidence type="ECO:0000313" key="8">
    <source>
        <dbReference type="Proteomes" id="UP001215598"/>
    </source>
</evidence>
<organism evidence="7 8">
    <name type="scientific">Mycena metata</name>
    <dbReference type="NCBI Taxonomy" id="1033252"/>
    <lineage>
        <taxon>Eukaryota</taxon>
        <taxon>Fungi</taxon>
        <taxon>Dikarya</taxon>
        <taxon>Basidiomycota</taxon>
        <taxon>Agaricomycotina</taxon>
        <taxon>Agaricomycetes</taxon>
        <taxon>Agaricomycetidae</taxon>
        <taxon>Agaricales</taxon>
        <taxon>Marasmiineae</taxon>
        <taxon>Mycenaceae</taxon>
        <taxon>Mycena</taxon>
    </lineage>
</organism>
<dbReference type="SMART" id="SM00195">
    <property type="entry name" value="DSPc"/>
    <property type="match status" value="1"/>
</dbReference>
<name>A0AAD7IF44_9AGAR</name>
<dbReference type="Proteomes" id="UP001215598">
    <property type="component" value="Unassembled WGS sequence"/>
</dbReference>
<dbReference type="CDD" id="cd14498">
    <property type="entry name" value="DSP"/>
    <property type="match status" value="1"/>
</dbReference>
<keyword evidence="3" id="KW-0378">Hydrolase</keyword>
<feature type="domain" description="Tyrosine specific protein phosphatases" evidence="6">
    <location>
        <begin position="87"/>
        <end position="152"/>
    </location>
</feature>
<feature type="domain" description="Tyrosine-protein phosphatase" evidence="5">
    <location>
        <begin position="19"/>
        <end position="174"/>
    </location>
</feature>
<dbReference type="InterPro" id="IPR000340">
    <property type="entry name" value="Dual-sp_phosphatase_cat-dom"/>
</dbReference>
<evidence type="ECO:0000256" key="3">
    <source>
        <dbReference type="ARBA" id="ARBA00022801"/>
    </source>
</evidence>
<reference evidence="7" key="1">
    <citation type="submission" date="2023-03" db="EMBL/GenBank/DDBJ databases">
        <title>Massive genome expansion in bonnet fungi (Mycena s.s.) driven by repeated elements and novel gene families across ecological guilds.</title>
        <authorList>
            <consortium name="Lawrence Berkeley National Laboratory"/>
            <person name="Harder C.B."/>
            <person name="Miyauchi S."/>
            <person name="Viragh M."/>
            <person name="Kuo A."/>
            <person name="Thoen E."/>
            <person name="Andreopoulos B."/>
            <person name="Lu D."/>
            <person name="Skrede I."/>
            <person name="Drula E."/>
            <person name="Henrissat B."/>
            <person name="Morin E."/>
            <person name="Kohler A."/>
            <person name="Barry K."/>
            <person name="LaButti K."/>
            <person name="Morin E."/>
            <person name="Salamov A."/>
            <person name="Lipzen A."/>
            <person name="Mereny Z."/>
            <person name="Hegedus B."/>
            <person name="Baldrian P."/>
            <person name="Stursova M."/>
            <person name="Weitz H."/>
            <person name="Taylor A."/>
            <person name="Grigoriev I.V."/>
            <person name="Nagy L.G."/>
            <person name="Martin F."/>
            <person name="Kauserud H."/>
        </authorList>
    </citation>
    <scope>NUCLEOTIDE SEQUENCE</scope>
    <source>
        <strain evidence="7">CBHHK182m</strain>
    </source>
</reference>
<keyword evidence="8" id="KW-1185">Reference proteome</keyword>
<evidence type="ECO:0000313" key="7">
    <source>
        <dbReference type="EMBL" id="KAJ7741695.1"/>
    </source>
</evidence>
<evidence type="ECO:0000256" key="2">
    <source>
        <dbReference type="ARBA" id="ARBA00013064"/>
    </source>
</evidence>
<dbReference type="EMBL" id="JARKIB010000098">
    <property type="protein sequence ID" value="KAJ7741695.1"/>
    <property type="molecule type" value="Genomic_DNA"/>
</dbReference>
<dbReference type="SUPFAM" id="SSF52799">
    <property type="entry name" value="(Phosphotyrosine protein) phosphatases II"/>
    <property type="match status" value="1"/>
</dbReference>
<proteinExistence type="inferred from homology"/>
<dbReference type="Pfam" id="PF00782">
    <property type="entry name" value="DSPc"/>
    <property type="match status" value="1"/>
</dbReference>
<dbReference type="PANTHER" id="PTHR10159:SF519">
    <property type="entry name" value="DUAL SPECIFICITY PROTEIN PHOSPHATASE MPK3"/>
    <property type="match status" value="1"/>
</dbReference>
<protein>
    <recommendedName>
        <fullName evidence="2">protein-tyrosine-phosphatase</fullName>
        <ecNumber evidence="2">3.1.3.48</ecNumber>
    </recommendedName>
</protein>
<dbReference type="Gene3D" id="3.90.190.10">
    <property type="entry name" value="Protein tyrosine phosphatase superfamily"/>
    <property type="match status" value="1"/>
</dbReference>
<evidence type="ECO:0000259" key="6">
    <source>
        <dbReference type="PROSITE" id="PS50056"/>
    </source>
</evidence>
<dbReference type="InterPro" id="IPR020422">
    <property type="entry name" value="TYR_PHOSPHATASE_DUAL_dom"/>
</dbReference>
<evidence type="ECO:0000256" key="1">
    <source>
        <dbReference type="ARBA" id="ARBA00008601"/>
    </source>
</evidence>
<dbReference type="AlphaFoldDB" id="A0AAD7IF44"/>
<evidence type="ECO:0000259" key="5">
    <source>
        <dbReference type="PROSITE" id="PS50054"/>
    </source>
</evidence>
<gene>
    <name evidence="7" type="ORF">B0H16DRAFT_1564887</name>
</gene>
<dbReference type="PROSITE" id="PS50054">
    <property type="entry name" value="TYR_PHOSPHATASE_DUAL"/>
    <property type="match status" value="1"/>
</dbReference>
<accession>A0AAD7IF44</accession>
<dbReference type="PANTHER" id="PTHR10159">
    <property type="entry name" value="DUAL SPECIFICITY PROTEIN PHOSPHATASE"/>
    <property type="match status" value="1"/>
</dbReference>
<comment type="caution">
    <text evidence="7">The sequence shown here is derived from an EMBL/GenBank/DDBJ whole genome shotgun (WGS) entry which is preliminary data.</text>
</comment>
<dbReference type="PROSITE" id="PS50056">
    <property type="entry name" value="TYR_PHOSPHATASE_2"/>
    <property type="match status" value="1"/>
</dbReference>
<dbReference type="GO" id="GO:0005737">
    <property type="term" value="C:cytoplasm"/>
    <property type="evidence" value="ECO:0007669"/>
    <property type="project" value="TreeGrafter"/>
</dbReference>
<keyword evidence="4" id="KW-0904">Protein phosphatase</keyword>
<dbReference type="InterPro" id="IPR000387">
    <property type="entry name" value="Tyr_Pase_dom"/>
</dbReference>
<dbReference type="InterPro" id="IPR029021">
    <property type="entry name" value="Prot-tyrosine_phosphatase-like"/>
</dbReference>
<dbReference type="GO" id="GO:0043409">
    <property type="term" value="P:negative regulation of MAPK cascade"/>
    <property type="evidence" value="ECO:0007669"/>
    <property type="project" value="TreeGrafter"/>
</dbReference>